<dbReference type="InterPro" id="IPR023198">
    <property type="entry name" value="PGP-like_dom2"/>
</dbReference>
<dbReference type="SUPFAM" id="SSF56784">
    <property type="entry name" value="HAD-like"/>
    <property type="match status" value="1"/>
</dbReference>
<evidence type="ECO:0000313" key="1">
    <source>
        <dbReference type="EMBL" id="MBB5184005.1"/>
    </source>
</evidence>
<dbReference type="Gene3D" id="1.10.150.240">
    <property type="entry name" value="Putative phosphatase, domain 2"/>
    <property type="match status" value="1"/>
</dbReference>
<dbReference type="InterPro" id="IPR023214">
    <property type="entry name" value="HAD_sf"/>
</dbReference>
<reference evidence="1 2" key="1">
    <citation type="submission" date="2020-08" db="EMBL/GenBank/DDBJ databases">
        <title>Genomic Encyclopedia of Type Strains, Phase IV (KMG-IV): sequencing the most valuable type-strain genomes for metagenomic binning, comparative biology and taxonomic classification.</title>
        <authorList>
            <person name="Goeker M."/>
        </authorList>
    </citation>
    <scope>NUCLEOTIDE SEQUENCE [LARGE SCALE GENOMIC DNA]</scope>
    <source>
        <strain evidence="1 2">DSM 26963</strain>
    </source>
</reference>
<evidence type="ECO:0000313" key="2">
    <source>
        <dbReference type="Proteomes" id="UP000521313"/>
    </source>
</evidence>
<dbReference type="RefSeq" id="WP_183373685.1">
    <property type="nucleotide sequence ID" value="NZ_JACHHD010000001.1"/>
</dbReference>
<protein>
    <submittedName>
        <fullName evidence="1">Putative hydrolase of the HAD superfamily</fullName>
    </submittedName>
</protein>
<organism evidence="1 2">
    <name type="scientific">Faecalicoccus acidiformans</name>
    <dbReference type="NCBI Taxonomy" id="915173"/>
    <lineage>
        <taxon>Bacteria</taxon>
        <taxon>Bacillati</taxon>
        <taxon>Bacillota</taxon>
        <taxon>Erysipelotrichia</taxon>
        <taxon>Erysipelotrichales</taxon>
        <taxon>Erysipelotrichaceae</taxon>
        <taxon>Faecalicoccus</taxon>
    </lineage>
</organism>
<accession>A0A7W8CYJ7</accession>
<dbReference type="Proteomes" id="UP000521313">
    <property type="component" value="Unassembled WGS sequence"/>
</dbReference>
<dbReference type="NCBIfam" id="TIGR01509">
    <property type="entry name" value="HAD-SF-IA-v3"/>
    <property type="match status" value="1"/>
</dbReference>
<dbReference type="SFLD" id="SFLDS00003">
    <property type="entry name" value="Haloacid_Dehalogenase"/>
    <property type="match status" value="1"/>
</dbReference>
<gene>
    <name evidence="1" type="ORF">HNQ43_000038</name>
</gene>
<dbReference type="AlphaFoldDB" id="A0A7W8CYJ7"/>
<proteinExistence type="predicted"/>
<dbReference type="Gene3D" id="3.40.50.1000">
    <property type="entry name" value="HAD superfamily/HAD-like"/>
    <property type="match status" value="1"/>
</dbReference>
<comment type="caution">
    <text evidence="1">The sequence shown here is derived from an EMBL/GenBank/DDBJ whole genome shotgun (WGS) entry which is preliminary data.</text>
</comment>
<dbReference type="CDD" id="cd02603">
    <property type="entry name" value="HAD_sEH-N_like"/>
    <property type="match status" value="1"/>
</dbReference>
<dbReference type="InterPro" id="IPR036412">
    <property type="entry name" value="HAD-like_sf"/>
</dbReference>
<dbReference type="InterPro" id="IPR006439">
    <property type="entry name" value="HAD-SF_hydro_IA"/>
</dbReference>
<dbReference type="SFLD" id="SFLDG01129">
    <property type="entry name" value="C1.5:_HAD__Beta-PGM__Phosphata"/>
    <property type="match status" value="1"/>
</dbReference>
<name>A0A7W8CYJ7_9FIRM</name>
<dbReference type="PANTHER" id="PTHR43611:SF3">
    <property type="entry name" value="FLAVIN MONONUCLEOTIDE HYDROLASE 1, CHLOROPLATIC"/>
    <property type="match status" value="1"/>
</dbReference>
<dbReference type="GO" id="GO:0016787">
    <property type="term" value="F:hydrolase activity"/>
    <property type="evidence" value="ECO:0007669"/>
    <property type="project" value="UniProtKB-KW"/>
</dbReference>
<dbReference type="PANTHER" id="PTHR43611">
    <property type="entry name" value="ALPHA-D-GLUCOSE 1-PHOSPHATE PHOSPHATASE"/>
    <property type="match status" value="1"/>
</dbReference>
<sequence length="204" mass="24264">MIKNVIFDIGNVLATFQPQEFLMEFFQDEQIVEDLYHLFFKTDLWNQYDQGLLNGDTLKQKAIARMPQYQNEIKSMIPAWASYVRPIESSVDLVRFCQEKGLKTFILSNIPQDCHIYFQKHYGFFDQMDGGIWSYQDHLIKPDPKIYELLLSRYSLKANECLFIDDHIENLDEARRHGIYTIHCTQADNLPELVKRFIYEMQCQ</sequence>
<dbReference type="EMBL" id="JACHHD010000001">
    <property type="protein sequence ID" value="MBB5184005.1"/>
    <property type="molecule type" value="Genomic_DNA"/>
</dbReference>
<keyword evidence="1" id="KW-0378">Hydrolase</keyword>
<dbReference type="Pfam" id="PF00702">
    <property type="entry name" value="Hydrolase"/>
    <property type="match status" value="1"/>
</dbReference>